<protein>
    <submittedName>
        <fullName evidence="2">Uncharacterized protein</fullName>
    </submittedName>
</protein>
<reference evidence="2" key="1">
    <citation type="journal article" date="2020" name="Stud. Mycol.">
        <title>101 Dothideomycetes genomes: a test case for predicting lifestyles and emergence of pathogens.</title>
        <authorList>
            <person name="Haridas S."/>
            <person name="Albert R."/>
            <person name="Binder M."/>
            <person name="Bloem J."/>
            <person name="Labutti K."/>
            <person name="Salamov A."/>
            <person name="Andreopoulos B."/>
            <person name="Baker S."/>
            <person name="Barry K."/>
            <person name="Bills G."/>
            <person name="Bluhm B."/>
            <person name="Cannon C."/>
            <person name="Castanera R."/>
            <person name="Culley D."/>
            <person name="Daum C."/>
            <person name="Ezra D."/>
            <person name="Gonzalez J."/>
            <person name="Henrissat B."/>
            <person name="Kuo A."/>
            <person name="Liang C."/>
            <person name="Lipzen A."/>
            <person name="Lutzoni F."/>
            <person name="Magnuson J."/>
            <person name="Mondo S."/>
            <person name="Nolan M."/>
            <person name="Ohm R."/>
            <person name="Pangilinan J."/>
            <person name="Park H.-J."/>
            <person name="Ramirez L."/>
            <person name="Alfaro M."/>
            <person name="Sun H."/>
            <person name="Tritt A."/>
            <person name="Yoshinaga Y."/>
            <person name="Zwiers L.-H."/>
            <person name="Turgeon B."/>
            <person name="Goodwin S."/>
            <person name="Spatafora J."/>
            <person name="Crous P."/>
            <person name="Grigoriev I."/>
        </authorList>
    </citation>
    <scope>NUCLEOTIDE SEQUENCE</scope>
    <source>
        <strain evidence="2">CBS 207.26</strain>
    </source>
</reference>
<evidence type="ECO:0000313" key="3">
    <source>
        <dbReference type="Proteomes" id="UP000800200"/>
    </source>
</evidence>
<accession>A0A6A6DVT8</accession>
<name>A0A6A6DVT8_9PEZI</name>
<dbReference type="AlphaFoldDB" id="A0A6A6DVT8"/>
<feature type="region of interest" description="Disordered" evidence="1">
    <location>
        <begin position="122"/>
        <end position="144"/>
    </location>
</feature>
<evidence type="ECO:0000256" key="1">
    <source>
        <dbReference type="SAM" id="MobiDB-lite"/>
    </source>
</evidence>
<keyword evidence="3" id="KW-1185">Reference proteome</keyword>
<sequence>MAATLRNFEPYIRYCRFLVMPRGAEEFTETDNGVVIKYGEIRCRVMGHGRVLCSQKVGTRGALVTHVMEQHGIEVAPSDNEGPSNIYLRGVKEHDRQVTAETRAAQERERLRNSVPAPINRRMEPLYDSNSNVSTAQGRQHDPDHVIHSPVQRSNLIYLLLSTSHKLLVTYLTLRSTSIS</sequence>
<dbReference type="EMBL" id="ML994649">
    <property type="protein sequence ID" value="KAF2182298.1"/>
    <property type="molecule type" value="Genomic_DNA"/>
</dbReference>
<dbReference type="Proteomes" id="UP000800200">
    <property type="component" value="Unassembled WGS sequence"/>
</dbReference>
<feature type="compositionally biased region" description="Polar residues" evidence="1">
    <location>
        <begin position="128"/>
        <end position="138"/>
    </location>
</feature>
<evidence type="ECO:0000313" key="2">
    <source>
        <dbReference type="EMBL" id="KAF2182298.1"/>
    </source>
</evidence>
<proteinExistence type="predicted"/>
<gene>
    <name evidence="2" type="ORF">K469DRAFT_752360</name>
</gene>
<organism evidence="2 3">
    <name type="scientific">Zopfia rhizophila CBS 207.26</name>
    <dbReference type="NCBI Taxonomy" id="1314779"/>
    <lineage>
        <taxon>Eukaryota</taxon>
        <taxon>Fungi</taxon>
        <taxon>Dikarya</taxon>
        <taxon>Ascomycota</taxon>
        <taxon>Pezizomycotina</taxon>
        <taxon>Dothideomycetes</taxon>
        <taxon>Dothideomycetes incertae sedis</taxon>
        <taxon>Zopfiaceae</taxon>
        <taxon>Zopfia</taxon>
    </lineage>
</organism>